<evidence type="ECO:0000256" key="2">
    <source>
        <dbReference type="ARBA" id="ARBA00011073"/>
    </source>
</evidence>
<comment type="caution">
    <text evidence="8">The sequence shown here is derived from an EMBL/GenBank/DDBJ whole genome shotgun (WGS) entry which is preliminary data.</text>
</comment>
<dbReference type="GO" id="GO:0005576">
    <property type="term" value="C:extracellular region"/>
    <property type="evidence" value="ECO:0007669"/>
    <property type="project" value="UniProtKB-SubCell"/>
</dbReference>
<evidence type="ECO:0000256" key="1">
    <source>
        <dbReference type="ARBA" id="ARBA00004613"/>
    </source>
</evidence>
<reference evidence="8 9" key="1">
    <citation type="journal article" date="2020" name="bioRxiv">
        <title>Sequence and annotation of 42 cannabis genomes reveals extensive copy number variation in cannabinoid synthesis and pathogen resistance genes.</title>
        <authorList>
            <person name="Mckernan K.J."/>
            <person name="Helbert Y."/>
            <person name="Kane L.T."/>
            <person name="Ebling H."/>
            <person name="Zhang L."/>
            <person name="Liu B."/>
            <person name="Eaton Z."/>
            <person name="Mclaughlin S."/>
            <person name="Kingan S."/>
            <person name="Baybayan P."/>
            <person name="Concepcion G."/>
            <person name="Jordan M."/>
            <person name="Riva A."/>
            <person name="Barbazuk W."/>
            <person name="Harkins T."/>
        </authorList>
    </citation>
    <scope>NUCLEOTIDE SEQUENCE [LARGE SCALE GENOMIC DNA]</scope>
    <source>
        <strain evidence="9">cv. Jamaican Lion 4</strain>
        <tissue evidence="8">Leaf</tissue>
    </source>
</reference>
<dbReference type="Gene3D" id="3.40.50.200">
    <property type="entry name" value="Peptidase S8/S53 domain"/>
    <property type="match status" value="1"/>
</dbReference>
<protein>
    <submittedName>
        <fullName evidence="8">Uncharacterized protein</fullName>
    </submittedName>
</protein>
<proteinExistence type="inferred from homology"/>
<keyword evidence="4" id="KW-0677">Repeat</keyword>
<feature type="domain" description="DC1" evidence="7">
    <location>
        <begin position="253"/>
        <end position="303"/>
    </location>
</feature>
<dbReference type="InterPro" id="IPR000209">
    <property type="entry name" value="Peptidase_S8/S53_dom"/>
</dbReference>
<evidence type="ECO:0000259" key="6">
    <source>
        <dbReference type="Pfam" id="PF00082"/>
    </source>
</evidence>
<evidence type="ECO:0000256" key="3">
    <source>
        <dbReference type="ARBA" id="ARBA00022729"/>
    </source>
</evidence>
<dbReference type="InterPro" id="IPR046349">
    <property type="entry name" value="C1-like_sf"/>
</dbReference>
<feature type="domain" description="Peptidase S8/S53" evidence="6">
    <location>
        <begin position="307"/>
        <end position="407"/>
    </location>
</feature>
<dbReference type="SUPFAM" id="SSF57889">
    <property type="entry name" value="Cysteine-rich domain"/>
    <property type="match status" value="2"/>
</dbReference>
<name>A0A7J6FKJ2_CANSA</name>
<evidence type="ECO:0000259" key="7">
    <source>
        <dbReference type="Pfam" id="PF03107"/>
    </source>
</evidence>
<evidence type="ECO:0000313" key="9">
    <source>
        <dbReference type="Proteomes" id="UP000525078"/>
    </source>
</evidence>
<keyword evidence="3" id="KW-0732">Signal</keyword>
<dbReference type="InterPro" id="IPR004146">
    <property type="entry name" value="DC1"/>
</dbReference>
<comment type="similarity">
    <text evidence="2">Belongs to the peptidase S8 family.</text>
</comment>
<gene>
    <name evidence="8" type="ORF">F8388_020949</name>
</gene>
<comment type="subcellular location">
    <subcellularLocation>
        <location evidence="1">Secreted</location>
    </subcellularLocation>
</comment>
<organism evidence="8 9">
    <name type="scientific">Cannabis sativa</name>
    <name type="common">Hemp</name>
    <name type="synonym">Marijuana</name>
    <dbReference type="NCBI Taxonomy" id="3483"/>
    <lineage>
        <taxon>Eukaryota</taxon>
        <taxon>Viridiplantae</taxon>
        <taxon>Streptophyta</taxon>
        <taxon>Embryophyta</taxon>
        <taxon>Tracheophyta</taxon>
        <taxon>Spermatophyta</taxon>
        <taxon>Magnoliopsida</taxon>
        <taxon>eudicotyledons</taxon>
        <taxon>Gunneridae</taxon>
        <taxon>Pentapetalae</taxon>
        <taxon>rosids</taxon>
        <taxon>fabids</taxon>
        <taxon>Rosales</taxon>
        <taxon>Cannabaceae</taxon>
        <taxon>Cannabis</taxon>
    </lineage>
</organism>
<evidence type="ECO:0000313" key="8">
    <source>
        <dbReference type="EMBL" id="KAF4371222.1"/>
    </source>
</evidence>
<accession>A0A7J6FKJ2</accession>
<dbReference type="PANTHER" id="PTHR10795">
    <property type="entry name" value="PROPROTEIN CONVERTASE SUBTILISIN/KEXIN"/>
    <property type="match status" value="1"/>
</dbReference>
<dbReference type="InterPro" id="IPR045051">
    <property type="entry name" value="SBT"/>
</dbReference>
<dbReference type="EMBL" id="JAATIP010000113">
    <property type="protein sequence ID" value="KAF4371222.1"/>
    <property type="molecule type" value="Genomic_DNA"/>
</dbReference>
<sequence>MSRYLQHHTHRHPLKQIDDIESVYPTVVHIYCSLCELMIDRNQTCYDCSSSCAYSLHKVCAELPQYVDHGLHPHHGRLMLGKRSSHHTTTCYYCETSFQTQQTLAYKCTQCSLHMHTTCALIPILTLQCNDDKDNNVRYFCHQRSMNLVEHDDSKNHAKCHNNECNFNLCTECVVPKIIVRCQSHDHSLSFVEKAFYEGVCNACEKSYTQWSSECFVPKEVKRTQSFLFRCVECDFNLHFLCGPLLSIIKFDYHIHSLTLVDHYIPKDDHNEEFYCDICEEERDPYIRIYCCKDCDFAAHIHCLLIGCSSADILKAFDEAIHDGVDVLSLSIGFKIPMFSDVDERDGIATGSFHAMARGITVVCGAGNDGPSAQTVQNTAPWILTVAASSIDRAFVNSITLGNNKTLMIMKIIKGSGGGSINDVKLMALGECGWTESIDTNDVLHTTLGEFLTDTLTDQDKALLSDPFTFGSSSDVKTYVDQMYKSYTQANYLLFDNQFRSSIEEIYQINHFPSFTSNDFHNFFAELLFYRPKEGLKLDEKYLRQKVVDIKGYKVPLTLAHILNTLLHRYTESDLFGESVWNWTPGIKSVFATTFCMVCDQMCRTNINDVTKHLLQDWFFYLNAIAGNRITNLIILMKFIQKIMNRFFYFEAIRYEKDIKEKLQGRITDLEAELKKCKEKLDMFNTHMAQTMEKIKDPINDALSFKEKTVDQIISFDELLHSEFGYMWNLL</sequence>
<dbReference type="Pfam" id="PF03107">
    <property type="entry name" value="C1_2"/>
    <property type="match status" value="1"/>
</dbReference>
<keyword evidence="5" id="KW-0175">Coiled coil</keyword>
<dbReference type="GO" id="GO:0004252">
    <property type="term" value="F:serine-type endopeptidase activity"/>
    <property type="evidence" value="ECO:0007669"/>
    <property type="project" value="InterPro"/>
</dbReference>
<dbReference type="SUPFAM" id="SSF52743">
    <property type="entry name" value="Subtilisin-like"/>
    <property type="match status" value="1"/>
</dbReference>
<dbReference type="Pfam" id="PF00082">
    <property type="entry name" value="Peptidase_S8"/>
    <property type="match status" value="1"/>
</dbReference>
<evidence type="ECO:0000256" key="5">
    <source>
        <dbReference type="SAM" id="Coils"/>
    </source>
</evidence>
<feature type="coiled-coil region" evidence="5">
    <location>
        <begin position="660"/>
        <end position="687"/>
    </location>
</feature>
<dbReference type="InterPro" id="IPR036852">
    <property type="entry name" value="Peptidase_S8/S53_dom_sf"/>
</dbReference>
<dbReference type="GO" id="GO:0006508">
    <property type="term" value="P:proteolysis"/>
    <property type="evidence" value="ECO:0007669"/>
    <property type="project" value="InterPro"/>
</dbReference>
<dbReference type="AlphaFoldDB" id="A0A7J6FKJ2"/>
<dbReference type="Proteomes" id="UP000525078">
    <property type="component" value="Unassembled WGS sequence"/>
</dbReference>
<evidence type="ECO:0000256" key="4">
    <source>
        <dbReference type="ARBA" id="ARBA00022737"/>
    </source>
</evidence>